<dbReference type="InterPro" id="IPR017853">
    <property type="entry name" value="GH"/>
</dbReference>
<dbReference type="InterPro" id="IPR001002">
    <property type="entry name" value="Chitin-bd_1"/>
</dbReference>
<dbReference type="OrthoDB" id="73875at2759"/>
<keyword evidence="4" id="KW-0843">Virulence</keyword>
<dbReference type="InterPro" id="IPR053214">
    <property type="entry name" value="LysM12-like"/>
</dbReference>
<feature type="chain" id="PRO_5025675680" description="chitinase" evidence="7">
    <location>
        <begin position="21"/>
        <end position="1559"/>
    </location>
</feature>
<feature type="compositionally biased region" description="Polar residues" evidence="6">
    <location>
        <begin position="772"/>
        <end position="828"/>
    </location>
</feature>
<dbReference type="PANTHER" id="PTHR47700">
    <property type="entry name" value="V CHITINASE, PUTATIVE (AFU_ORTHOLOGUE AFUA_6G13720)-RELATED"/>
    <property type="match status" value="1"/>
</dbReference>
<evidence type="ECO:0000256" key="2">
    <source>
        <dbReference type="ARBA" id="ARBA00012729"/>
    </source>
</evidence>
<comment type="similarity">
    <text evidence="1">Belongs to the glycosyl hydrolase 18 family. Chitinase class V subfamily.</text>
</comment>
<keyword evidence="5" id="KW-1015">Disulfide bond</keyword>
<keyword evidence="7" id="KW-0732">Signal</keyword>
<dbReference type="InterPro" id="IPR018371">
    <property type="entry name" value="Chitin-binding_1_CS"/>
</dbReference>
<dbReference type="GO" id="GO:0008843">
    <property type="term" value="F:endochitinase activity"/>
    <property type="evidence" value="ECO:0007669"/>
    <property type="project" value="UniProtKB-EC"/>
</dbReference>
<protein>
    <recommendedName>
        <fullName evidence="2">chitinase</fullName>
        <ecNumber evidence="2">3.2.1.14</ecNumber>
    </recommendedName>
</protein>
<feature type="compositionally biased region" description="Pro residues" evidence="6">
    <location>
        <begin position="946"/>
        <end position="955"/>
    </location>
</feature>
<dbReference type="Pfam" id="PF00704">
    <property type="entry name" value="Glyco_hydro_18"/>
    <property type="match status" value="1"/>
</dbReference>
<evidence type="ECO:0000313" key="11">
    <source>
        <dbReference type="Proteomes" id="UP000800096"/>
    </source>
</evidence>
<dbReference type="SUPFAM" id="SSF54556">
    <property type="entry name" value="Chitinase insertion domain"/>
    <property type="match status" value="1"/>
</dbReference>
<evidence type="ECO:0000256" key="7">
    <source>
        <dbReference type="SAM" id="SignalP"/>
    </source>
</evidence>
<evidence type="ECO:0000256" key="1">
    <source>
        <dbReference type="ARBA" id="ARBA00008682"/>
    </source>
</evidence>
<dbReference type="PROSITE" id="PS50941">
    <property type="entry name" value="CHIT_BIND_I_2"/>
    <property type="match status" value="1"/>
</dbReference>
<feature type="domain" description="GH18" evidence="9">
    <location>
        <begin position="179"/>
        <end position="527"/>
    </location>
</feature>
<dbReference type="Gene3D" id="3.30.60.10">
    <property type="entry name" value="Endochitinase-like"/>
    <property type="match status" value="1"/>
</dbReference>
<feature type="region of interest" description="Disordered" evidence="6">
    <location>
        <begin position="522"/>
        <end position="964"/>
    </location>
</feature>
<dbReference type="SMART" id="SM00270">
    <property type="entry name" value="ChtBD1"/>
    <property type="match status" value="1"/>
</dbReference>
<keyword evidence="11" id="KW-1185">Reference proteome</keyword>
<feature type="compositionally biased region" description="Low complexity" evidence="6">
    <location>
        <begin position="717"/>
        <end position="771"/>
    </location>
</feature>
<evidence type="ECO:0000256" key="6">
    <source>
        <dbReference type="SAM" id="MobiDB-lite"/>
    </source>
</evidence>
<dbReference type="CDD" id="cd00035">
    <property type="entry name" value="ChtBD1"/>
    <property type="match status" value="1"/>
</dbReference>
<feature type="compositionally biased region" description="Polar residues" evidence="6">
    <location>
        <begin position="859"/>
        <end position="869"/>
    </location>
</feature>
<dbReference type="EMBL" id="ML979137">
    <property type="protein sequence ID" value="KAF1914807.1"/>
    <property type="molecule type" value="Genomic_DNA"/>
</dbReference>
<feature type="compositionally biased region" description="Low complexity" evidence="6">
    <location>
        <begin position="624"/>
        <end position="684"/>
    </location>
</feature>
<feature type="disulfide bond" evidence="5">
    <location>
        <begin position="127"/>
        <end position="139"/>
    </location>
</feature>
<accession>A0A6A5QL73</accession>
<dbReference type="Pfam" id="PF00187">
    <property type="entry name" value="Chitin_bind_1"/>
    <property type="match status" value="1"/>
</dbReference>
<dbReference type="PROSITE" id="PS51910">
    <property type="entry name" value="GH18_2"/>
    <property type="match status" value="1"/>
</dbReference>
<dbReference type="EC" id="3.2.1.14" evidence="2"/>
<feature type="region of interest" description="Disordered" evidence="6">
    <location>
        <begin position="1242"/>
        <end position="1261"/>
    </location>
</feature>
<evidence type="ECO:0000259" key="9">
    <source>
        <dbReference type="PROSITE" id="PS51910"/>
    </source>
</evidence>
<name>A0A6A5QL73_AMPQU</name>
<feature type="compositionally biased region" description="Low complexity" evidence="6">
    <location>
        <begin position="829"/>
        <end position="858"/>
    </location>
</feature>
<evidence type="ECO:0000313" key="10">
    <source>
        <dbReference type="EMBL" id="KAF1914807.1"/>
    </source>
</evidence>
<dbReference type="GO" id="GO:0008061">
    <property type="term" value="F:chitin binding"/>
    <property type="evidence" value="ECO:0007669"/>
    <property type="project" value="UniProtKB-UniRule"/>
</dbReference>
<comment type="caution">
    <text evidence="5">Lacks conserved residue(s) required for the propagation of feature annotation.</text>
</comment>
<feature type="compositionally biased region" description="Low complexity" evidence="6">
    <location>
        <begin position="522"/>
        <end position="603"/>
    </location>
</feature>
<evidence type="ECO:0000256" key="3">
    <source>
        <dbReference type="ARBA" id="ARBA00022669"/>
    </source>
</evidence>
<proteinExistence type="inferred from homology"/>
<dbReference type="InterPro" id="IPR001223">
    <property type="entry name" value="Glyco_hydro18_cat"/>
</dbReference>
<dbReference type="SUPFAM" id="SSF57016">
    <property type="entry name" value="Plant lectins/antimicrobial peptides"/>
    <property type="match status" value="1"/>
</dbReference>
<dbReference type="SMART" id="SM00636">
    <property type="entry name" value="Glyco_18"/>
    <property type="match status" value="1"/>
</dbReference>
<feature type="domain" description="Chitin-binding type-1" evidence="8">
    <location>
        <begin position="113"/>
        <end position="165"/>
    </location>
</feature>
<feature type="disulfide bond" evidence="5">
    <location>
        <begin position="132"/>
        <end position="146"/>
    </location>
</feature>
<feature type="compositionally biased region" description="Low complexity" evidence="6">
    <location>
        <begin position="870"/>
        <end position="892"/>
    </location>
</feature>
<keyword evidence="3 5" id="KW-0147">Chitin-binding</keyword>
<dbReference type="PANTHER" id="PTHR47700:SF2">
    <property type="entry name" value="CHITINASE"/>
    <property type="match status" value="1"/>
</dbReference>
<reference evidence="10" key="1">
    <citation type="journal article" date="2020" name="Stud. Mycol.">
        <title>101 Dothideomycetes genomes: a test case for predicting lifestyles and emergence of pathogens.</title>
        <authorList>
            <person name="Haridas S."/>
            <person name="Albert R."/>
            <person name="Binder M."/>
            <person name="Bloem J."/>
            <person name="Labutti K."/>
            <person name="Salamov A."/>
            <person name="Andreopoulos B."/>
            <person name="Baker S."/>
            <person name="Barry K."/>
            <person name="Bills G."/>
            <person name="Bluhm B."/>
            <person name="Cannon C."/>
            <person name="Castanera R."/>
            <person name="Culley D."/>
            <person name="Daum C."/>
            <person name="Ezra D."/>
            <person name="Gonzalez J."/>
            <person name="Henrissat B."/>
            <person name="Kuo A."/>
            <person name="Liang C."/>
            <person name="Lipzen A."/>
            <person name="Lutzoni F."/>
            <person name="Magnuson J."/>
            <person name="Mondo S."/>
            <person name="Nolan M."/>
            <person name="Ohm R."/>
            <person name="Pangilinan J."/>
            <person name="Park H.-J."/>
            <person name="Ramirez L."/>
            <person name="Alfaro M."/>
            <person name="Sun H."/>
            <person name="Tritt A."/>
            <person name="Yoshinaga Y."/>
            <person name="Zwiers L.-H."/>
            <person name="Turgeon B."/>
            <person name="Goodwin S."/>
            <person name="Spatafora J."/>
            <person name="Crous P."/>
            <person name="Grigoriev I."/>
        </authorList>
    </citation>
    <scope>NUCLEOTIDE SEQUENCE</scope>
    <source>
        <strain evidence="10">HMLAC05119</strain>
    </source>
</reference>
<dbReference type="Gene3D" id="3.20.20.80">
    <property type="entry name" value="Glycosidases"/>
    <property type="match status" value="1"/>
</dbReference>
<feature type="signal peptide" evidence="7">
    <location>
        <begin position="1"/>
        <end position="20"/>
    </location>
</feature>
<organism evidence="10 11">
    <name type="scientific">Ampelomyces quisqualis</name>
    <name type="common">Powdery mildew agent</name>
    <dbReference type="NCBI Taxonomy" id="50730"/>
    <lineage>
        <taxon>Eukaryota</taxon>
        <taxon>Fungi</taxon>
        <taxon>Dikarya</taxon>
        <taxon>Ascomycota</taxon>
        <taxon>Pezizomycotina</taxon>
        <taxon>Dothideomycetes</taxon>
        <taxon>Pleosporomycetidae</taxon>
        <taxon>Pleosporales</taxon>
        <taxon>Pleosporineae</taxon>
        <taxon>Phaeosphaeriaceae</taxon>
        <taxon>Ampelomyces</taxon>
    </lineage>
</organism>
<sequence>MRLPLCLSLLGLLLAIGGHGSSSSAHDSNVTYFGAPRFSIEGVLPVFDIAESYIRSQTDDSVKAIGSKGNGGCSAQNPCLLGSCCNSDGQCGYRPEHCSPSDPKTCVANCDAKAPCGEFSADGKTVCPLNACCSPFGFCGTSNVFCRDTAASGGDSLCLGGNCGAIDAPSCGKNSGSASRRVAYYQSWNSRRRNCDKVWPNQLDLSGITHLVLAFAMIDPTTFQVRLMNPEDENIYKEFLALPDNVSKWIGIGGFEFSDPGPTHHAWSDMTSTQQNRKAFIDSLKQFLSIWKFRGVDIDWEWPGHESRGGNAQDGANQVELVKEMRQALGNDFGIGVVIPAQYDYMKNMDPKGLEAQVDWLTILTYDLHGAWDASIPGLGPKIKPHTDLKEIDESLKLIWSSNIDSKKINLGIANYGRGYTVTDKNCMYYGCSYTGSSKSGSCTLQDGVLSTCEIRRIINEKHLTWKVISGGAEVNEVSWDDQWIAWDDRGTLGKKLELANDRCLGGTSLWAIDYAVCPSDGGSPQPGPDSSVAPSLPASAPASSIGPSASSPVASSQATSQPSWSAPSPESSPWQDSSAASSPVGTSDAPSTPTSSAQPSSQVGSTETSVSSQSPAPWPTPSSAPVSDTWSAAPSSAPWSSPAPSWSSPAPSWSSPAPSWSSPAPSWSSPAPSWSSSAPESSAVSNNPGSSQASSADQSSSWWVSPSNQPAPSWVSTDQGSSSWVWSSSDDVPSSSSNVWSSGPGASWSTTASVSSQSSDSSAASITTESNTQASSSAGWVTTDPISQSSKTDASITTGTGSQPESSSARSGQSSIWVSTGASSQDTSAASVTSGSSSSAASFNLGSSTQAAGSSTAPQVTGSTSQSDSSAAWITTGSGSSGASSNAGSTSQAVESSDAPVVTVSASTDSTAASITTGEGSSGVSDTTASSAAGSSSGATSTNPGPVPVLPPPSTTSSDSPAPTSGQFCPDVCWNHSWCKLFCENALDWPPPRECWDFDWCVLWWGFSLPEKKDGDDPKCKLLGCGCGWMGLPWGPGCEGGSFPFPINIVIDLFGLFPDPCFFWGCNGGCGILGCDGWCFLQPGCTECPKILCPHGGPKIGPPPNGKFPPAPIPGGGDAPKPCDSKDYKTATEQMVYCGEYVDLSSAISATTISSWASTTASTSTSTSSTCHTAWDFTVLGCNVEDHKSTTTTSATKSNSLSSETPGPACTRAPLSLDDDEGNNIPLDWDLSSSIFASNTTDISSPTSTTDSTSSASPTADCDKCWQYFDKTCIRQRCESGDPSFCAYRCLSDMCLAPNSPQGCRIKESCAHPACPTEVMGAPQANVTLTLTFSNGPTLTASMTSGSSLPVSSSSFSSAPATSFEVGTSTLSSIEVGTSQKPKPTSGPMDQKGVWRVKFHLWMENNSAKIEWELYDPNENWAGKSTMDPKDGTDSIFTYIESDKNRALEHQMLFGVNAWFNDPTTVDAARLEFEIQKYVPDCDKIKNIVQCKPKVVTESRLENFGFFVDSCWQYCDKSQPEKQILKPADLNCDDMNDADWYQSGNAWQRDFNCYWKGF</sequence>
<dbReference type="InterPro" id="IPR036861">
    <property type="entry name" value="Endochitinase-like_sf"/>
</dbReference>
<dbReference type="InterPro" id="IPR029070">
    <property type="entry name" value="Chitinase_insertion_sf"/>
</dbReference>
<dbReference type="Gene3D" id="3.10.50.10">
    <property type="match status" value="1"/>
</dbReference>
<dbReference type="InterPro" id="IPR011583">
    <property type="entry name" value="Chitinase_II/V-like_cat"/>
</dbReference>
<evidence type="ECO:0000256" key="4">
    <source>
        <dbReference type="ARBA" id="ARBA00023026"/>
    </source>
</evidence>
<gene>
    <name evidence="10" type="ORF">BDU57DRAFT_549890</name>
</gene>
<dbReference type="GO" id="GO:0005975">
    <property type="term" value="P:carbohydrate metabolic process"/>
    <property type="evidence" value="ECO:0007669"/>
    <property type="project" value="InterPro"/>
</dbReference>
<feature type="compositionally biased region" description="Low complexity" evidence="6">
    <location>
        <begin position="691"/>
        <end position="708"/>
    </location>
</feature>
<feature type="region of interest" description="Disordered" evidence="6">
    <location>
        <begin position="1191"/>
        <end position="1218"/>
    </location>
</feature>
<feature type="compositionally biased region" description="Low complexity" evidence="6">
    <location>
        <begin position="1191"/>
        <end position="1206"/>
    </location>
</feature>
<evidence type="ECO:0000256" key="5">
    <source>
        <dbReference type="PROSITE-ProRule" id="PRU00261"/>
    </source>
</evidence>
<dbReference type="SUPFAM" id="SSF51445">
    <property type="entry name" value="(Trans)glycosidases"/>
    <property type="match status" value="1"/>
</dbReference>
<dbReference type="Proteomes" id="UP000800096">
    <property type="component" value="Unassembled WGS sequence"/>
</dbReference>
<evidence type="ECO:0000259" key="8">
    <source>
        <dbReference type="PROSITE" id="PS50941"/>
    </source>
</evidence>
<feature type="compositionally biased region" description="Low complexity" evidence="6">
    <location>
        <begin position="900"/>
        <end position="945"/>
    </location>
</feature>
<dbReference type="PROSITE" id="PS00026">
    <property type="entry name" value="CHIT_BIND_I_1"/>
    <property type="match status" value="1"/>
</dbReference>